<evidence type="ECO:0000313" key="4">
    <source>
        <dbReference type="Proteomes" id="UP000242590"/>
    </source>
</evidence>
<dbReference type="CDD" id="cd00063">
    <property type="entry name" value="FN3"/>
    <property type="match status" value="1"/>
</dbReference>
<evidence type="ECO:0000256" key="1">
    <source>
        <dbReference type="SAM" id="MobiDB-lite"/>
    </source>
</evidence>
<proteinExistence type="predicted"/>
<dbReference type="Gene3D" id="2.60.40.10">
    <property type="entry name" value="Immunoglobulins"/>
    <property type="match status" value="1"/>
</dbReference>
<evidence type="ECO:0000259" key="2">
    <source>
        <dbReference type="PROSITE" id="PS50853"/>
    </source>
</evidence>
<dbReference type="PRINTS" id="PR00014">
    <property type="entry name" value="FNTYPEIII"/>
</dbReference>
<dbReference type="PROSITE" id="PS50853">
    <property type="entry name" value="FN3"/>
    <property type="match status" value="1"/>
</dbReference>
<organism evidence="3 4">
    <name type="scientific">Candidatus Synechococcus spongiarum LMB bulk15N</name>
    <dbReference type="NCBI Taxonomy" id="1943583"/>
    <lineage>
        <taxon>Bacteria</taxon>
        <taxon>Bacillati</taxon>
        <taxon>Cyanobacteriota</taxon>
        <taxon>Cyanophyceae</taxon>
        <taxon>Synechococcales</taxon>
        <taxon>Synechococcaceae</taxon>
        <taxon>Synechococcus</taxon>
    </lineage>
</organism>
<dbReference type="SMART" id="SM00060">
    <property type="entry name" value="FN3"/>
    <property type="match status" value="1"/>
</dbReference>
<feature type="compositionally biased region" description="Basic and acidic residues" evidence="1">
    <location>
        <begin position="1"/>
        <end position="13"/>
    </location>
</feature>
<dbReference type="EMBL" id="MWLE01000061">
    <property type="protein sequence ID" value="OOV35019.1"/>
    <property type="molecule type" value="Genomic_DNA"/>
</dbReference>
<dbReference type="InterPro" id="IPR003961">
    <property type="entry name" value="FN3_dom"/>
</dbReference>
<name>A0A1T1D2A6_9SYNE</name>
<dbReference type="SUPFAM" id="SSF49265">
    <property type="entry name" value="Fibronectin type III"/>
    <property type="match status" value="1"/>
</dbReference>
<feature type="region of interest" description="Disordered" evidence="1">
    <location>
        <begin position="1"/>
        <end position="48"/>
    </location>
</feature>
<protein>
    <recommendedName>
        <fullName evidence="2">Fibronectin type-III domain-containing protein</fullName>
    </recommendedName>
</protein>
<dbReference type="Pfam" id="PF00041">
    <property type="entry name" value="fn3"/>
    <property type="match status" value="1"/>
</dbReference>
<feature type="compositionally biased region" description="Polar residues" evidence="1">
    <location>
        <begin position="99"/>
        <end position="108"/>
    </location>
</feature>
<evidence type="ECO:0000313" key="3">
    <source>
        <dbReference type="EMBL" id="OOV35019.1"/>
    </source>
</evidence>
<comment type="caution">
    <text evidence="3">The sequence shown here is derived from an EMBL/GenBank/DDBJ whole genome shotgun (WGS) entry which is preliminary data.</text>
</comment>
<dbReference type="InterPro" id="IPR036116">
    <property type="entry name" value="FN3_sf"/>
</dbReference>
<dbReference type="AlphaFoldDB" id="A0A1T1D2A6"/>
<dbReference type="InterPro" id="IPR013783">
    <property type="entry name" value="Ig-like_fold"/>
</dbReference>
<feature type="domain" description="Fibronectin type-III" evidence="2">
    <location>
        <begin position="28"/>
        <end position="112"/>
    </location>
</feature>
<reference evidence="3 4" key="1">
    <citation type="submission" date="2017-02" db="EMBL/GenBank/DDBJ databases">
        <title>Draft Genome Sequences of 'Candidatus Synechococcus spongiarum', Cyanobacterial Symbionts of the Mediterranean Sponge Aplysina aerophoba from two locations.</title>
        <authorList>
            <person name="Slaby B.M."/>
            <person name="Hentschel U."/>
        </authorList>
    </citation>
    <scope>NUCLEOTIDE SEQUENCE [LARGE SCALE GENOMIC DNA]</scope>
    <source>
        <strain evidence="3">LMB bulk15N</strain>
    </source>
</reference>
<accession>A0A1T1D2A6</accession>
<dbReference type="Proteomes" id="UP000242590">
    <property type="component" value="Unassembled WGS sequence"/>
</dbReference>
<sequence>MRVRWERDNDNENRLFGTGTPAEPGPPPSSDPDPSVEPHSSADLSYPVPAQATGVSAYGVWRDLPASDATTTSYTVTGLRNGTVYSFRIRAVNPAGNGDPSSEVTVTPVSKDAARADKGRTALLVKATTPTAQQPVPLLAAPCPPT</sequence>
<feature type="region of interest" description="Disordered" evidence="1">
    <location>
        <begin position="93"/>
        <end position="113"/>
    </location>
</feature>
<gene>
    <name evidence="3" type="ORF">BV53_04680</name>
</gene>